<evidence type="ECO:0000313" key="2">
    <source>
        <dbReference type="EMBL" id="TWU22113.1"/>
    </source>
</evidence>
<accession>A0A5C6CBH7</accession>
<dbReference type="SUPFAM" id="SSF50998">
    <property type="entry name" value="Quinoprotein alcohol dehydrogenase-like"/>
    <property type="match status" value="1"/>
</dbReference>
<feature type="domain" description="Pyrrolo-quinoline quinone repeat" evidence="1">
    <location>
        <begin position="111"/>
        <end position="377"/>
    </location>
</feature>
<gene>
    <name evidence="2" type="primary">bamB_4</name>
    <name evidence="2" type="ORF">Pla52o_31610</name>
</gene>
<evidence type="ECO:0000259" key="1">
    <source>
        <dbReference type="Pfam" id="PF13360"/>
    </source>
</evidence>
<keyword evidence="3" id="KW-1185">Reference proteome</keyword>
<reference evidence="2 3" key="1">
    <citation type="submission" date="2019-02" db="EMBL/GenBank/DDBJ databases">
        <title>Deep-cultivation of Planctomycetes and their phenomic and genomic characterization uncovers novel biology.</title>
        <authorList>
            <person name="Wiegand S."/>
            <person name="Jogler M."/>
            <person name="Boedeker C."/>
            <person name="Pinto D."/>
            <person name="Vollmers J."/>
            <person name="Rivas-Marin E."/>
            <person name="Kohn T."/>
            <person name="Peeters S.H."/>
            <person name="Heuer A."/>
            <person name="Rast P."/>
            <person name="Oberbeckmann S."/>
            <person name="Bunk B."/>
            <person name="Jeske O."/>
            <person name="Meyerdierks A."/>
            <person name="Storesund J.E."/>
            <person name="Kallscheuer N."/>
            <person name="Luecker S."/>
            <person name="Lage O.M."/>
            <person name="Pohl T."/>
            <person name="Merkel B.J."/>
            <person name="Hornburger P."/>
            <person name="Mueller R.-W."/>
            <person name="Bruemmer F."/>
            <person name="Labrenz M."/>
            <person name="Spormann A.M."/>
            <person name="Op Den Camp H."/>
            <person name="Overmann J."/>
            <person name="Amann R."/>
            <person name="Jetten M.S.M."/>
            <person name="Mascher T."/>
            <person name="Medema M.H."/>
            <person name="Devos D.P."/>
            <person name="Kaster A.-K."/>
            <person name="Ovreas L."/>
            <person name="Rohde M."/>
            <person name="Galperin M.Y."/>
            <person name="Jogler C."/>
        </authorList>
    </citation>
    <scope>NUCLEOTIDE SEQUENCE [LARGE SCALE GENOMIC DNA]</scope>
    <source>
        <strain evidence="2 3">Pla52o</strain>
    </source>
</reference>
<organism evidence="2 3">
    <name type="scientific">Novipirellula galeiformis</name>
    <dbReference type="NCBI Taxonomy" id="2528004"/>
    <lineage>
        <taxon>Bacteria</taxon>
        <taxon>Pseudomonadati</taxon>
        <taxon>Planctomycetota</taxon>
        <taxon>Planctomycetia</taxon>
        <taxon>Pirellulales</taxon>
        <taxon>Pirellulaceae</taxon>
        <taxon>Novipirellula</taxon>
    </lineage>
</organism>
<protein>
    <submittedName>
        <fullName evidence="2">Outer membrane protein assembly factor BamB</fullName>
    </submittedName>
</protein>
<dbReference type="AlphaFoldDB" id="A0A5C6CBH7"/>
<comment type="caution">
    <text evidence="2">The sequence shown here is derived from an EMBL/GenBank/DDBJ whole genome shotgun (WGS) entry which is preliminary data.</text>
</comment>
<dbReference type="Pfam" id="PF13360">
    <property type="entry name" value="PQQ_2"/>
    <property type="match status" value="1"/>
</dbReference>
<dbReference type="Gene3D" id="2.130.10.10">
    <property type="entry name" value="YVTN repeat-like/Quinoprotein amine dehydrogenase"/>
    <property type="match status" value="1"/>
</dbReference>
<dbReference type="EMBL" id="SJPT01000005">
    <property type="protein sequence ID" value="TWU22113.1"/>
    <property type="molecule type" value="Genomic_DNA"/>
</dbReference>
<evidence type="ECO:0000313" key="3">
    <source>
        <dbReference type="Proteomes" id="UP000316304"/>
    </source>
</evidence>
<dbReference type="InterPro" id="IPR015943">
    <property type="entry name" value="WD40/YVTN_repeat-like_dom_sf"/>
</dbReference>
<dbReference type="PANTHER" id="PTHR34512:SF30">
    <property type="entry name" value="OUTER MEMBRANE PROTEIN ASSEMBLY FACTOR BAMB"/>
    <property type="match status" value="1"/>
</dbReference>
<dbReference type="Proteomes" id="UP000316304">
    <property type="component" value="Unassembled WGS sequence"/>
</dbReference>
<dbReference type="RefSeq" id="WP_231612346.1">
    <property type="nucleotide sequence ID" value="NZ_SJPT01000005.1"/>
</dbReference>
<dbReference type="PANTHER" id="PTHR34512">
    <property type="entry name" value="CELL SURFACE PROTEIN"/>
    <property type="match status" value="1"/>
</dbReference>
<dbReference type="InterPro" id="IPR011047">
    <property type="entry name" value="Quinoprotein_ADH-like_sf"/>
</dbReference>
<name>A0A5C6CBH7_9BACT</name>
<sequence length="756" mass="83179">MQSLFLMPSLFRKSWFAGSLRALLLFAIVVICLPAAPAQADNAGWPYWRGPHYNGSATATNLAEDWDPDGGEGSNVLWKRDDIGGPCTPIVMNERLYTIQRSLPGTRRESEKVVCLDAKTGETLWENQYNVWLSDVPAERIGWSSVVGDQETGNVYVLGACDIFLCINGETGETVWQIPLHEQFGMLSTYGGRTNFPIIHEDLVIISGIIINWGEFAKPNHRLLGFDKRTGKIVWFSGTRDLPYDTTYSAPSLVTIDGQRQLIMGAGDGAIWGFQPRTGKPLWNFPFSRRGIYATPLVVGNQVFAAHSEENVSGSAMGAIVALNISGTGDETKAEEVWKREEVVAGYSEPVFVDGRVYLVDDRCKMWIFDAETGETIVERKAFVGSRQRSSLLYADGKIYVLTENGRWAVVKPTEDGFEVLSKGRVDNADFAGSPIVADGRLYFPSSKTLYCVATENGTQASVDMASSMGDETPLAENPDVAQILVVPAESVVEPGKQIELSTRLFNRLGQSLDVDADITYEVQGAGKIEGSTFTANADASHTGVVITAKAGNATGTARVRIVPPLPWKFTFDELSDPPLSWVGARYRHVIRDVDGSPALVKISTIPKGARSRSWMGPSELSNYTISADVRGARSNDKLPDIGLTAQGYVMDLMGQSQQLQIRTWSAQLRMAETIPFAWKENTWYRMKFQAEIESEPPAQVAILKGKIWPRDEPEPKEWTITARDESPNLNASPGLYGNAKDAEIYIDNVDVTANE</sequence>
<dbReference type="InterPro" id="IPR002372">
    <property type="entry name" value="PQQ_rpt_dom"/>
</dbReference>
<proteinExistence type="predicted"/>